<feature type="domain" description="Tll0287-like" evidence="2">
    <location>
        <begin position="98"/>
        <end position="249"/>
    </location>
</feature>
<comment type="caution">
    <text evidence="3">The sequence shown here is derived from an EMBL/GenBank/DDBJ whole genome shotgun (WGS) entry which is preliminary data.</text>
</comment>
<dbReference type="Proteomes" id="UP000232163">
    <property type="component" value="Unassembled WGS sequence"/>
</dbReference>
<proteinExistence type="predicted"/>
<feature type="signal peptide" evidence="1">
    <location>
        <begin position="1"/>
        <end position="29"/>
    </location>
</feature>
<feature type="chain" id="PRO_5014614893" evidence="1">
    <location>
        <begin position="30"/>
        <end position="252"/>
    </location>
</feature>
<evidence type="ECO:0000259" key="2">
    <source>
        <dbReference type="Pfam" id="PF11845"/>
    </source>
</evidence>
<dbReference type="GO" id="GO:0016301">
    <property type="term" value="F:kinase activity"/>
    <property type="evidence" value="ECO:0007669"/>
    <property type="project" value="UniProtKB-KW"/>
</dbReference>
<dbReference type="Pfam" id="PF11845">
    <property type="entry name" value="Tll0287-like"/>
    <property type="match status" value="1"/>
</dbReference>
<evidence type="ECO:0000313" key="3">
    <source>
        <dbReference type="EMBL" id="PIO43788.1"/>
    </source>
</evidence>
<keyword evidence="3" id="KW-0808">Transferase</keyword>
<evidence type="ECO:0000256" key="1">
    <source>
        <dbReference type="SAM" id="SignalP"/>
    </source>
</evidence>
<accession>A0A2N9VWC0</accession>
<name>A0A2N9VWC0_9HYPH</name>
<dbReference type="InterPro" id="IPR021796">
    <property type="entry name" value="Tll0287-like_dom"/>
</dbReference>
<evidence type="ECO:0000313" key="4">
    <source>
        <dbReference type="Proteomes" id="UP000232163"/>
    </source>
</evidence>
<reference evidence="3 4" key="1">
    <citation type="journal article" date="2017" name="Int J Environ Stud">
        <title>Does the Miocene-Pliocene relict legume Oxytropis triphylla form nitrogen-fixing nodules with a combination of bacterial strains?</title>
        <authorList>
            <person name="Safronova V."/>
            <person name="Belimov A."/>
            <person name="Sazanova A."/>
            <person name="Kuznetsova I."/>
            <person name="Popova J."/>
            <person name="Andronov E."/>
            <person name="Verkhozina A."/>
            <person name="Tikhonovich I."/>
        </authorList>
    </citation>
    <scope>NUCLEOTIDE SEQUENCE [LARGE SCALE GENOMIC DNA]</scope>
    <source>
        <strain evidence="3 4">Tri-38</strain>
    </source>
</reference>
<dbReference type="KEGG" id="pht:BLM14_18425"/>
<keyword evidence="3" id="KW-0418">Kinase</keyword>
<dbReference type="AlphaFoldDB" id="A0A2N9VWC0"/>
<gene>
    <name evidence="3" type="ORF">B5P45_14420</name>
</gene>
<sequence length="252" mass="27303">MGTIMHRGLRCGVFLAALAYCLLAGIVAADDNEDIATGERLAAFLRAGRSVISSHQNLINDPAIGNKNLTGQRVVAEALETFGRQGKSAAAGNFTEADKQLFDAQIEALREVVDEHQKMIDTKGVGFKGFIPATFARLVNERFEEKVGDRAKMKVTAPVDLVRNRKASPDNWEQSVIEQKFLSAGWPKGQSFVEAVEVNGHPSFRMLIPEYYSASCLTCHGMPKGEVDVTGYPKEGAAEGDLAGAISITLFK</sequence>
<keyword evidence="4" id="KW-1185">Reference proteome</keyword>
<organism evidence="3 4">
    <name type="scientific">Phyllobacterium zundukense</name>
    <dbReference type="NCBI Taxonomy" id="1867719"/>
    <lineage>
        <taxon>Bacteria</taxon>
        <taxon>Pseudomonadati</taxon>
        <taxon>Pseudomonadota</taxon>
        <taxon>Alphaproteobacteria</taxon>
        <taxon>Hyphomicrobiales</taxon>
        <taxon>Phyllobacteriaceae</taxon>
        <taxon>Phyllobacterium</taxon>
    </lineage>
</organism>
<dbReference type="EMBL" id="MZMT01000035">
    <property type="protein sequence ID" value="PIO43788.1"/>
    <property type="molecule type" value="Genomic_DNA"/>
</dbReference>
<keyword evidence="1" id="KW-0732">Signal</keyword>
<protein>
    <submittedName>
        <fullName evidence="3">Histidine kinase</fullName>
    </submittedName>
</protein>